<feature type="transmembrane region" description="Helical" evidence="2">
    <location>
        <begin position="65"/>
        <end position="82"/>
    </location>
</feature>
<keyword evidence="4" id="KW-1185">Reference proteome</keyword>
<keyword evidence="2" id="KW-0812">Transmembrane</keyword>
<evidence type="ECO:0000313" key="4">
    <source>
        <dbReference type="Proteomes" id="UP000799771"/>
    </source>
</evidence>
<proteinExistence type="predicted"/>
<reference evidence="3" key="1">
    <citation type="journal article" date="2020" name="Stud. Mycol.">
        <title>101 Dothideomycetes genomes: a test case for predicting lifestyles and emergence of pathogens.</title>
        <authorList>
            <person name="Haridas S."/>
            <person name="Albert R."/>
            <person name="Binder M."/>
            <person name="Bloem J."/>
            <person name="Labutti K."/>
            <person name="Salamov A."/>
            <person name="Andreopoulos B."/>
            <person name="Baker S."/>
            <person name="Barry K."/>
            <person name="Bills G."/>
            <person name="Bluhm B."/>
            <person name="Cannon C."/>
            <person name="Castanera R."/>
            <person name="Culley D."/>
            <person name="Daum C."/>
            <person name="Ezra D."/>
            <person name="Gonzalez J."/>
            <person name="Henrissat B."/>
            <person name="Kuo A."/>
            <person name="Liang C."/>
            <person name="Lipzen A."/>
            <person name="Lutzoni F."/>
            <person name="Magnuson J."/>
            <person name="Mondo S."/>
            <person name="Nolan M."/>
            <person name="Ohm R."/>
            <person name="Pangilinan J."/>
            <person name="Park H.-J."/>
            <person name="Ramirez L."/>
            <person name="Alfaro M."/>
            <person name="Sun H."/>
            <person name="Tritt A."/>
            <person name="Yoshinaga Y."/>
            <person name="Zwiers L.-H."/>
            <person name="Turgeon B."/>
            <person name="Goodwin S."/>
            <person name="Spatafora J."/>
            <person name="Crous P."/>
            <person name="Grigoriev I."/>
        </authorList>
    </citation>
    <scope>NUCLEOTIDE SEQUENCE</scope>
    <source>
        <strain evidence="3">CBS 119687</strain>
    </source>
</reference>
<organism evidence="3 4">
    <name type="scientific">Dothidotthia symphoricarpi CBS 119687</name>
    <dbReference type="NCBI Taxonomy" id="1392245"/>
    <lineage>
        <taxon>Eukaryota</taxon>
        <taxon>Fungi</taxon>
        <taxon>Dikarya</taxon>
        <taxon>Ascomycota</taxon>
        <taxon>Pezizomycotina</taxon>
        <taxon>Dothideomycetes</taxon>
        <taxon>Pleosporomycetidae</taxon>
        <taxon>Pleosporales</taxon>
        <taxon>Dothidotthiaceae</taxon>
        <taxon>Dothidotthia</taxon>
    </lineage>
</organism>
<dbReference type="PANTHER" id="PTHR33604">
    <property type="entry name" value="OSJNBA0004B13.7 PROTEIN"/>
    <property type="match status" value="1"/>
</dbReference>
<dbReference type="GeneID" id="54412835"/>
<dbReference type="RefSeq" id="XP_033523791.1">
    <property type="nucleotide sequence ID" value="XM_033672403.1"/>
</dbReference>
<keyword evidence="2" id="KW-1133">Transmembrane helix</keyword>
<evidence type="ECO:0000313" key="3">
    <source>
        <dbReference type="EMBL" id="KAF2129402.1"/>
    </source>
</evidence>
<feature type="region of interest" description="Disordered" evidence="1">
    <location>
        <begin position="23"/>
        <end position="56"/>
    </location>
</feature>
<dbReference type="PANTHER" id="PTHR33604:SF3">
    <property type="entry name" value="OSJNBA0004B13.7 PROTEIN"/>
    <property type="match status" value="1"/>
</dbReference>
<evidence type="ECO:0000256" key="1">
    <source>
        <dbReference type="SAM" id="MobiDB-lite"/>
    </source>
</evidence>
<name>A0A6A6ABS8_9PLEO</name>
<feature type="region of interest" description="Disordered" evidence="1">
    <location>
        <begin position="90"/>
        <end position="116"/>
    </location>
</feature>
<dbReference type="Proteomes" id="UP000799771">
    <property type="component" value="Unassembled WGS sequence"/>
</dbReference>
<feature type="compositionally biased region" description="Basic and acidic residues" evidence="1">
    <location>
        <begin position="33"/>
        <end position="43"/>
    </location>
</feature>
<dbReference type="OrthoDB" id="5397682at2759"/>
<evidence type="ECO:0000256" key="2">
    <source>
        <dbReference type="SAM" id="Phobius"/>
    </source>
</evidence>
<keyword evidence="2" id="KW-0472">Membrane</keyword>
<accession>A0A6A6ABS8</accession>
<dbReference type="AlphaFoldDB" id="A0A6A6ABS8"/>
<dbReference type="EMBL" id="ML977506">
    <property type="protein sequence ID" value="KAF2129402.1"/>
    <property type="molecule type" value="Genomic_DNA"/>
</dbReference>
<gene>
    <name evidence="3" type="ORF">P153DRAFT_423003</name>
</gene>
<sequence length="727" mass="81967">MVANGRSTNSGWLQEGVIRGSMLGKTMLPTDEELGKKDDDHRYKPARHPSSSTSSPPFRWRRRRVYLVVLGFLALSLVLHIFRSPRPPPPKYAETAFESDREPTGPPPGTRISRDGVIPHTYDGQIRFFRLAKSLRATTSLTNGYQSTNRNVVFAISSLKSAGNLLPMICDMTTWNRNWVHAVFVGREDIPLDTLLEINGVDKTKCPAFWHDARPDYAEYSTDARAELIVMAALSHIHEFLRPQVVITDDARLEDTFFVKASRVKTETLEIPLIEIPQNRWEDFAWMTRLDVGSLSSWFLPTVDLLIQVPPDSASVLRLLKSIKEADYKGLKPPRITLELPADMDIALKQRLETFDWPPDNNPSNNIVLRRRIANHGVTQEESAIRFLELFYPTDSNSHVLLLSPQAQLSPQYFHYLTYTLLEYKYSSFGGVDNANLMGLSLELPSALLDGKTELIPPTTKNMHNERYKKLRPDTPSVPFLWQAPNSHATLFHGDKWAELHSFLRHRVAKHHQSSKPAARQKLVSETLPSWTEYMLEFMRARGYALLYPATTSADALVTIHNELYHAPEEYAPASRAKTEKADDAPADVPNEAFLRAPSSPRAPVNAERPLSPASRPLHQLLPFNGDLPEVAHLPRLLHDGTRVSASKMGRVAVTYADEFRVEVGGCAVYKDKKRKVVSGEAGDLFCYGDEDEGDWVEAVVVDEGFLGVCMFGRWVVGVLLWICLDI</sequence>
<protein>
    <submittedName>
        <fullName evidence="3">Uncharacterized protein</fullName>
    </submittedName>
</protein>